<gene>
    <name evidence="3" type="ORF">LA5096_05570</name>
</gene>
<keyword evidence="1" id="KW-1133">Transmembrane helix</keyword>
<evidence type="ECO:0000313" key="4">
    <source>
        <dbReference type="Proteomes" id="UP000049983"/>
    </source>
</evidence>
<dbReference type="Proteomes" id="UP000049983">
    <property type="component" value="Unassembled WGS sequence"/>
</dbReference>
<keyword evidence="1" id="KW-0472">Membrane</keyword>
<dbReference type="InterPro" id="IPR022472">
    <property type="entry name" value="VPLPA-CTERM"/>
</dbReference>
<protein>
    <submittedName>
        <fullName evidence="3">VPLPA-CTERM protein sorting domain protein</fullName>
    </submittedName>
</protein>
<sequence>MRLHGVVLAGVIAMTAPLAVQEAAAVPVSGVAHEAGGPGVNPGAPAASPGQSFGDFSNAVGSPVLELTGDLALYGGVTHNGGGGNKWRDGWTMDFGSSAYNVVFNWQPTTSVFDGELVVGTTTYILGMTGLTIDLGTLSGVVSFLVDPIAGSSLSTKESAHWDVQATAVPIPAGGVLLLGGLAGLAFFRNRKKA</sequence>
<proteinExistence type="predicted"/>
<keyword evidence="2" id="KW-0732">Signal</keyword>
<organism evidence="3 4">
    <name type="scientific">Roseibium album</name>
    <dbReference type="NCBI Taxonomy" id="311410"/>
    <lineage>
        <taxon>Bacteria</taxon>
        <taxon>Pseudomonadati</taxon>
        <taxon>Pseudomonadota</taxon>
        <taxon>Alphaproteobacteria</taxon>
        <taxon>Hyphomicrobiales</taxon>
        <taxon>Stappiaceae</taxon>
        <taxon>Roseibium</taxon>
    </lineage>
</organism>
<dbReference type="NCBIfam" id="TIGR03370">
    <property type="entry name" value="VPLPA-CTERM"/>
    <property type="match status" value="1"/>
</dbReference>
<reference evidence="4" key="1">
    <citation type="submission" date="2015-07" db="EMBL/GenBank/DDBJ databases">
        <authorList>
            <person name="Rodrigo-Torres Lidia"/>
            <person name="Arahal R.David."/>
        </authorList>
    </citation>
    <scope>NUCLEOTIDE SEQUENCE [LARGE SCALE GENOMIC DNA]</scope>
    <source>
        <strain evidence="4">CECT 5096</strain>
    </source>
</reference>
<dbReference type="EMBL" id="CXWC01000015">
    <property type="protein sequence ID" value="CTQ78329.1"/>
    <property type="molecule type" value="Genomic_DNA"/>
</dbReference>
<feature type="signal peptide" evidence="2">
    <location>
        <begin position="1"/>
        <end position="19"/>
    </location>
</feature>
<dbReference type="GeneID" id="97672814"/>
<name>A0A0M7AXF7_9HYPH</name>
<feature type="chain" id="PRO_5009788142" evidence="2">
    <location>
        <begin position="20"/>
        <end position="194"/>
    </location>
</feature>
<accession>A0A0M7AXF7</accession>
<evidence type="ECO:0000256" key="2">
    <source>
        <dbReference type="SAM" id="SignalP"/>
    </source>
</evidence>
<evidence type="ECO:0000313" key="3">
    <source>
        <dbReference type="EMBL" id="CTQ78329.1"/>
    </source>
</evidence>
<dbReference type="RefSeq" id="WP_055120000.1">
    <property type="nucleotide sequence ID" value="NZ_CANKXR010000001.1"/>
</dbReference>
<dbReference type="AlphaFoldDB" id="A0A0M7AXF7"/>
<keyword evidence="1" id="KW-0812">Transmembrane</keyword>
<feature type="transmembrane region" description="Helical" evidence="1">
    <location>
        <begin position="169"/>
        <end position="188"/>
    </location>
</feature>
<keyword evidence="4" id="KW-1185">Reference proteome</keyword>
<evidence type="ECO:0000256" key="1">
    <source>
        <dbReference type="SAM" id="Phobius"/>
    </source>
</evidence>